<comment type="caution">
    <text evidence="1">The sequence shown here is derived from an EMBL/GenBank/DDBJ whole genome shotgun (WGS) entry which is preliminary data.</text>
</comment>
<proteinExistence type="predicted"/>
<keyword evidence="2" id="KW-1185">Reference proteome</keyword>
<reference evidence="1" key="1">
    <citation type="submission" date="2023-07" db="EMBL/GenBank/DDBJ databases">
        <title>Sorghum-associated microbial communities from plants grown in Nebraska, USA.</title>
        <authorList>
            <person name="Schachtman D."/>
        </authorList>
    </citation>
    <scope>NUCLEOTIDE SEQUENCE</scope>
    <source>
        <strain evidence="1">2697</strain>
    </source>
</reference>
<name>A0ACC6KTY0_9SPHI</name>
<evidence type="ECO:0000313" key="2">
    <source>
        <dbReference type="Proteomes" id="UP001246858"/>
    </source>
</evidence>
<evidence type="ECO:0000313" key="1">
    <source>
        <dbReference type="EMBL" id="MDR6782691.1"/>
    </source>
</evidence>
<sequence length="462" mass="54173">MRDTLFISHATPEDNAFTIWLASRLELLGYRVWIDKNELLGGEKFWSDIEVTITKYAIKFLMVYSNNITYKNAGFEIKAGIQKEINYANQVIIENPDLKDFFTILHIDNAPRNLFPGASDLNQISFEDNWAEGLNTLAKKLEKDQIPKVNVNDTTEAANFYLENFSVENGIVEKEELYYTNWWSIKYLPEYFYIHQFTNEAQSKAVFDKNNELVGFRAANTIISFTSNLDLEVEGRDGHVQVQKREVFKIKVTDLLLGYEKESFPSYRDSANFFKRLLKRTLHLYLKKRKLFWYELANKDQAYYHTHESLPSSKVEFSLAMHDKKKKKNLIGKHLDIGKWHYALSFKPVLFPYLGFHLRSHLIFSETGFGAIKDKDLQHSHRRKKGKRMFNEDWRDLLLAFMSSLKNGHDAIILDTNSLNQIEMKAEPETFLSKFGYIDPKDKERMGVFVEEIEREEPLNES</sequence>
<accession>A0ACC6KTY0</accession>
<protein>
    <submittedName>
        <fullName evidence="1">Uncharacterized protein</fullName>
    </submittedName>
</protein>
<organism evidence="1 2">
    <name type="scientific">Pedobacter africanus</name>
    <dbReference type="NCBI Taxonomy" id="151894"/>
    <lineage>
        <taxon>Bacteria</taxon>
        <taxon>Pseudomonadati</taxon>
        <taxon>Bacteroidota</taxon>
        <taxon>Sphingobacteriia</taxon>
        <taxon>Sphingobacteriales</taxon>
        <taxon>Sphingobacteriaceae</taxon>
        <taxon>Pedobacter</taxon>
    </lineage>
</organism>
<gene>
    <name evidence="1" type="ORF">J2X78_001243</name>
</gene>
<dbReference type="Proteomes" id="UP001246858">
    <property type="component" value="Unassembled WGS sequence"/>
</dbReference>
<dbReference type="EMBL" id="JAVDTF010000001">
    <property type="protein sequence ID" value="MDR6782691.1"/>
    <property type="molecule type" value="Genomic_DNA"/>
</dbReference>